<dbReference type="PROSITE" id="PS50011">
    <property type="entry name" value="PROTEIN_KINASE_DOM"/>
    <property type="match status" value="1"/>
</dbReference>
<dbReference type="SUPFAM" id="SSF48452">
    <property type="entry name" value="TPR-like"/>
    <property type="match status" value="2"/>
</dbReference>
<accession>A0A419QZ22</accession>
<keyword evidence="3 6" id="KW-0418">Kinase</keyword>
<dbReference type="Gene3D" id="1.25.40.10">
    <property type="entry name" value="Tetratricopeptide repeat domain"/>
    <property type="match status" value="2"/>
</dbReference>
<proteinExistence type="predicted"/>
<dbReference type="GO" id="GO:0005524">
    <property type="term" value="F:ATP binding"/>
    <property type="evidence" value="ECO:0007669"/>
    <property type="project" value="UniProtKB-KW"/>
</dbReference>
<dbReference type="SUPFAM" id="SSF56112">
    <property type="entry name" value="Protein kinase-like (PK-like)"/>
    <property type="match status" value="1"/>
</dbReference>
<organism evidence="6 7">
    <name type="scientific">Tsuneonella suprasediminis</name>
    <dbReference type="NCBI Taxonomy" id="2306996"/>
    <lineage>
        <taxon>Bacteria</taxon>
        <taxon>Pseudomonadati</taxon>
        <taxon>Pseudomonadota</taxon>
        <taxon>Alphaproteobacteria</taxon>
        <taxon>Sphingomonadales</taxon>
        <taxon>Erythrobacteraceae</taxon>
        <taxon>Tsuneonella</taxon>
    </lineage>
</organism>
<sequence length="830" mass="89724">MPHNTGSQPGADARQRVDSAFEAVLDLPDGDRAAWVDRHFADAPELARRTHRLISAERRSRKLFANLQFERDCMLETAVPDIAGAPGDDPRIGRRYGPWRVMRHLGSGGLSEVYAVVRDDGRYQQDAALKILRSGHFGTDAKALFMRERRTLASLSHPALVRIIDGGETATGSPWLVMEQVEGQPITTYAREQALPLQERLDLVAQCADALQAAHERGVLHGDIKPDHLILQSDGMVRLLDFGIAQLLGEDGAADDVVALTPASASPEQYEGQRLTTASDIFQLGKILDEITAGKRVGPELAAIIARATAPDPTSRYRSAAALATDLRRLLQGQATEALPDTAPRALKRIMRQNRLASALGALVLVALAGWGATATVGAWRIDRARQTAEIAADRAERGRQALLDLFRRVDPLELDATGPVSSNSITIIDEALADARKRLADDPALLGRLSGWAARLHQRAGQDGRAAALAADAEAFARQADGTQSSEYAAALAYRARLAIERGSTVPGNADMVRALEIIDRAGASDEASLDTLLLAAWSKEGDWQAQLPLFRRAAALAETLDIDNARIEAGSGIGRALDGLGQLDEAERHVRFVLNLAEKRYGPDHPRLTLPLSDLGRIAQHRGQPQDAARWHRRARDIAIAAYGPNTPAVLSHRNNLAMALQSAGDLTSATGELRAIYALRVRQDGADALATGEVAQNLASALVRAHKYDEAEKYLAIAERVFARNLPAGHPRRMFPALTRSEMRMAQHRWREAEAEAARALGGLRNALPAGHFAIATAQCRVATARLEQGDSKALPTLREAVSALGADGTPDIYRTPCQAALQRFSS</sequence>
<dbReference type="Pfam" id="PF13424">
    <property type="entry name" value="TPR_12"/>
    <property type="match status" value="1"/>
</dbReference>
<dbReference type="PANTHER" id="PTHR43289:SF34">
    <property type="entry name" value="SERINE_THREONINE-PROTEIN KINASE YBDM-RELATED"/>
    <property type="match status" value="1"/>
</dbReference>
<evidence type="ECO:0000256" key="2">
    <source>
        <dbReference type="ARBA" id="ARBA00022741"/>
    </source>
</evidence>
<evidence type="ECO:0000256" key="4">
    <source>
        <dbReference type="ARBA" id="ARBA00022840"/>
    </source>
</evidence>
<dbReference type="Proteomes" id="UP000284322">
    <property type="component" value="Unassembled WGS sequence"/>
</dbReference>
<dbReference type="PANTHER" id="PTHR43289">
    <property type="entry name" value="MITOGEN-ACTIVATED PROTEIN KINASE KINASE KINASE 20-RELATED"/>
    <property type="match status" value="1"/>
</dbReference>
<dbReference type="Gene3D" id="1.10.510.10">
    <property type="entry name" value="Transferase(Phosphotransferase) domain 1"/>
    <property type="match status" value="1"/>
</dbReference>
<dbReference type="AlphaFoldDB" id="A0A419QZ22"/>
<keyword evidence="1" id="KW-0808">Transferase</keyword>
<protein>
    <submittedName>
        <fullName evidence="6">Serine/threonine protein kinase</fullName>
    </submittedName>
</protein>
<evidence type="ECO:0000256" key="3">
    <source>
        <dbReference type="ARBA" id="ARBA00022777"/>
    </source>
</evidence>
<evidence type="ECO:0000259" key="5">
    <source>
        <dbReference type="PROSITE" id="PS50011"/>
    </source>
</evidence>
<comment type="caution">
    <text evidence="6">The sequence shown here is derived from an EMBL/GenBank/DDBJ whole genome shotgun (WGS) entry which is preliminary data.</text>
</comment>
<dbReference type="InterPro" id="IPR000719">
    <property type="entry name" value="Prot_kinase_dom"/>
</dbReference>
<evidence type="ECO:0000313" key="6">
    <source>
        <dbReference type="EMBL" id="RJX65975.1"/>
    </source>
</evidence>
<reference evidence="6 7" key="1">
    <citation type="submission" date="2018-09" db="EMBL/GenBank/DDBJ databases">
        <title>Altererythrobacter sp.Ery1 and Ery12, the genome sequencing of novel strains in genus Alterythrobacter.</title>
        <authorList>
            <person name="Cheng H."/>
            <person name="Wu Y.-H."/>
            <person name="Fang C."/>
            <person name="Xu X.-W."/>
        </authorList>
    </citation>
    <scope>NUCLEOTIDE SEQUENCE [LARGE SCALE GENOMIC DNA]</scope>
    <source>
        <strain evidence="6 7">Ery12</strain>
    </source>
</reference>
<feature type="domain" description="Protein kinase" evidence="5">
    <location>
        <begin position="99"/>
        <end position="454"/>
    </location>
</feature>
<gene>
    <name evidence="6" type="ORF">D6858_13455</name>
</gene>
<dbReference type="CDD" id="cd14014">
    <property type="entry name" value="STKc_PknB_like"/>
    <property type="match status" value="1"/>
</dbReference>
<dbReference type="RefSeq" id="WP_120111554.1">
    <property type="nucleotide sequence ID" value="NZ_RAHJ01000021.1"/>
</dbReference>
<dbReference type="GO" id="GO:0004674">
    <property type="term" value="F:protein serine/threonine kinase activity"/>
    <property type="evidence" value="ECO:0007669"/>
    <property type="project" value="UniProtKB-KW"/>
</dbReference>
<evidence type="ECO:0000313" key="7">
    <source>
        <dbReference type="Proteomes" id="UP000284322"/>
    </source>
</evidence>
<dbReference type="EMBL" id="RAHJ01000021">
    <property type="protein sequence ID" value="RJX65975.1"/>
    <property type="molecule type" value="Genomic_DNA"/>
</dbReference>
<dbReference type="Gene3D" id="3.30.200.20">
    <property type="entry name" value="Phosphorylase Kinase, domain 1"/>
    <property type="match status" value="1"/>
</dbReference>
<keyword evidence="7" id="KW-1185">Reference proteome</keyword>
<dbReference type="InterPro" id="IPR011990">
    <property type="entry name" value="TPR-like_helical_dom_sf"/>
</dbReference>
<keyword evidence="4" id="KW-0067">ATP-binding</keyword>
<dbReference type="OrthoDB" id="9801841at2"/>
<evidence type="ECO:0000256" key="1">
    <source>
        <dbReference type="ARBA" id="ARBA00022679"/>
    </source>
</evidence>
<name>A0A419QZ22_9SPHN</name>
<dbReference type="InterPro" id="IPR011009">
    <property type="entry name" value="Kinase-like_dom_sf"/>
</dbReference>
<dbReference type="Pfam" id="PF00069">
    <property type="entry name" value="Pkinase"/>
    <property type="match status" value="1"/>
</dbReference>
<keyword evidence="2" id="KW-0547">Nucleotide-binding</keyword>
<keyword evidence="6" id="KW-0723">Serine/threonine-protein kinase</keyword>